<accession>A0A6V7VWN7</accession>
<sequence length="161" mass="18646">MQSKYVPTNMSWVYELNCTCSDNLVCARPSGFKKPILCLNKTIPIENFLKFLSNPLTIIKSPPTNIKQQKELEEENPLLIIYILLSILIILQVINILKYCIKIVRYRRTCRLLRARLQQMSDRNTIHRRANRNEAPTVSPVADVYPTLGQLRQYGHTSTTI</sequence>
<dbReference type="EMBL" id="CAJEWN010000342">
    <property type="protein sequence ID" value="CAD2179367.1"/>
    <property type="molecule type" value="Genomic_DNA"/>
</dbReference>
<evidence type="ECO:0000313" key="2">
    <source>
        <dbReference type="EMBL" id="CAD2179367.1"/>
    </source>
</evidence>
<feature type="transmembrane region" description="Helical" evidence="1">
    <location>
        <begin position="79"/>
        <end position="101"/>
    </location>
</feature>
<reference evidence="2 3" key="1">
    <citation type="submission" date="2020-08" db="EMBL/GenBank/DDBJ databases">
        <authorList>
            <person name="Koutsovoulos G."/>
            <person name="Danchin GJ E."/>
        </authorList>
    </citation>
    <scope>NUCLEOTIDE SEQUENCE [LARGE SCALE GENOMIC DNA]</scope>
</reference>
<comment type="caution">
    <text evidence="2">The sequence shown here is derived from an EMBL/GenBank/DDBJ whole genome shotgun (WGS) entry which is preliminary data.</text>
</comment>
<proteinExistence type="predicted"/>
<keyword evidence="1" id="KW-0812">Transmembrane</keyword>
<protein>
    <submittedName>
        <fullName evidence="2">Uncharacterized protein</fullName>
    </submittedName>
</protein>
<gene>
    <name evidence="2" type="ORF">MENT_LOCUS31368</name>
</gene>
<dbReference type="OrthoDB" id="10601188at2759"/>
<name>A0A6V7VWN7_MELEN</name>
<keyword evidence="1" id="KW-1133">Transmembrane helix</keyword>
<evidence type="ECO:0000256" key="1">
    <source>
        <dbReference type="SAM" id="Phobius"/>
    </source>
</evidence>
<dbReference type="Proteomes" id="UP000580250">
    <property type="component" value="Unassembled WGS sequence"/>
</dbReference>
<dbReference type="AlphaFoldDB" id="A0A6V7VWN7"/>
<keyword evidence="1" id="KW-0472">Membrane</keyword>
<organism evidence="2 3">
    <name type="scientific">Meloidogyne enterolobii</name>
    <name type="common">Root-knot nematode worm</name>
    <name type="synonym">Meloidogyne mayaguensis</name>
    <dbReference type="NCBI Taxonomy" id="390850"/>
    <lineage>
        <taxon>Eukaryota</taxon>
        <taxon>Metazoa</taxon>
        <taxon>Ecdysozoa</taxon>
        <taxon>Nematoda</taxon>
        <taxon>Chromadorea</taxon>
        <taxon>Rhabditida</taxon>
        <taxon>Tylenchina</taxon>
        <taxon>Tylenchomorpha</taxon>
        <taxon>Tylenchoidea</taxon>
        <taxon>Meloidogynidae</taxon>
        <taxon>Meloidogyninae</taxon>
        <taxon>Meloidogyne</taxon>
    </lineage>
</organism>
<evidence type="ECO:0000313" key="3">
    <source>
        <dbReference type="Proteomes" id="UP000580250"/>
    </source>
</evidence>